<reference evidence="2 3" key="1">
    <citation type="submission" date="2014-12" db="EMBL/GenBank/DDBJ databases">
        <title>Genome sequence of Morococcus cerebrosus.</title>
        <authorList>
            <person name="Shin S.-K."/>
            <person name="Yi H."/>
        </authorList>
    </citation>
    <scope>NUCLEOTIDE SEQUENCE [LARGE SCALE GENOMIC DNA]</scope>
    <source>
        <strain evidence="2 3">CIP 81.93</strain>
    </source>
</reference>
<gene>
    <name evidence="2" type="ORF">MCC93_16350</name>
</gene>
<feature type="region of interest" description="Disordered" evidence="1">
    <location>
        <begin position="39"/>
        <end position="63"/>
    </location>
</feature>
<evidence type="ECO:0000313" key="3">
    <source>
        <dbReference type="Proteomes" id="UP000031390"/>
    </source>
</evidence>
<sequence length="63" mass="6867">MVCGVWRSSENPKQGFRRGVCSKKDYSPYVWRTSAISARHASDSASASAGLPNSCSTKLRRSS</sequence>
<dbReference type="AlphaFoldDB" id="A0A0C1GYP6"/>
<evidence type="ECO:0000256" key="1">
    <source>
        <dbReference type="SAM" id="MobiDB-lite"/>
    </source>
</evidence>
<name>A0A0C1GYP6_9NEIS</name>
<comment type="caution">
    <text evidence="2">The sequence shown here is derived from an EMBL/GenBank/DDBJ whole genome shotgun (WGS) entry which is preliminary data.</text>
</comment>
<organism evidence="2 3">
    <name type="scientific">Morococcus cerebrosus</name>
    <dbReference type="NCBI Taxonomy" id="1056807"/>
    <lineage>
        <taxon>Bacteria</taxon>
        <taxon>Pseudomonadati</taxon>
        <taxon>Pseudomonadota</taxon>
        <taxon>Betaproteobacteria</taxon>
        <taxon>Neisseriales</taxon>
        <taxon>Neisseriaceae</taxon>
        <taxon>Morococcus</taxon>
    </lineage>
</organism>
<evidence type="ECO:0000313" key="2">
    <source>
        <dbReference type="EMBL" id="KIC06952.1"/>
    </source>
</evidence>
<proteinExistence type="predicted"/>
<accession>A0A0C1GYP6</accession>
<protein>
    <submittedName>
        <fullName evidence="2">Uncharacterized protein</fullName>
    </submittedName>
</protein>
<feature type="compositionally biased region" description="Low complexity" evidence="1">
    <location>
        <begin position="39"/>
        <end position="49"/>
    </location>
</feature>
<dbReference type="Proteomes" id="UP000031390">
    <property type="component" value="Unassembled WGS sequence"/>
</dbReference>
<dbReference type="EMBL" id="JUFZ01000075">
    <property type="protein sequence ID" value="KIC06952.1"/>
    <property type="molecule type" value="Genomic_DNA"/>
</dbReference>